<dbReference type="FunFam" id="2.160.20.10:FF:000001">
    <property type="entry name" value="Pectinesterase"/>
    <property type="match status" value="1"/>
</dbReference>
<evidence type="ECO:0000256" key="3">
    <source>
        <dbReference type="ARBA" id="ARBA00007786"/>
    </source>
</evidence>
<evidence type="ECO:0000256" key="9">
    <source>
        <dbReference type="ARBA" id="ARBA00047928"/>
    </source>
</evidence>
<comment type="catalytic activity">
    <reaction evidence="9 12">
        <text>[(1-&gt;4)-alpha-D-galacturonosyl methyl ester](n) + n H2O = [(1-&gt;4)-alpha-D-galacturonosyl](n) + n methanol + n H(+)</text>
        <dbReference type="Rhea" id="RHEA:22380"/>
        <dbReference type="Rhea" id="RHEA-COMP:14570"/>
        <dbReference type="Rhea" id="RHEA-COMP:14573"/>
        <dbReference type="ChEBI" id="CHEBI:15377"/>
        <dbReference type="ChEBI" id="CHEBI:15378"/>
        <dbReference type="ChEBI" id="CHEBI:17790"/>
        <dbReference type="ChEBI" id="CHEBI:140522"/>
        <dbReference type="ChEBI" id="CHEBI:140523"/>
        <dbReference type="EC" id="3.1.1.11"/>
    </reaction>
</comment>
<comment type="function">
    <text evidence="10">Acts in the modification of cell walls via demethylesterification of cell wall pectin.</text>
</comment>
<dbReference type="GO" id="GO:0045490">
    <property type="term" value="P:pectin catabolic process"/>
    <property type="evidence" value="ECO:0007669"/>
    <property type="project" value="UniProtKB-UniRule"/>
</dbReference>
<dbReference type="FunFam" id="1.20.140.40:FF:000001">
    <property type="entry name" value="Pectinesterase"/>
    <property type="match status" value="1"/>
</dbReference>
<evidence type="ECO:0000313" key="15">
    <source>
        <dbReference type="Proteomes" id="UP001054252"/>
    </source>
</evidence>
<dbReference type="GO" id="GO:0030599">
    <property type="term" value="F:pectinesterase activity"/>
    <property type="evidence" value="ECO:0007669"/>
    <property type="project" value="UniProtKB-UniRule"/>
</dbReference>
<dbReference type="PANTHER" id="PTHR31707">
    <property type="entry name" value="PECTINESTERASE"/>
    <property type="match status" value="1"/>
</dbReference>
<dbReference type="Gene3D" id="2.160.20.10">
    <property type="entry name" value="Single-stranded right-handed beta-helix, Pectin lyase-like"/>
    <property type="match status" value="1"/>
</dbReference>
<dbReference type="InterPro" id="IPR012334">
    <property type="entry name" value="Pectin_lyas_fold"/>
</dbReference>
<dbReference type="AlphaFoldDB" id="A0AAV5L4N4"/>
<dbReference type="InterPro" id="IPR033131">
    <property type="entry name" value="Pectinesterase_Asp_AS"/>
</dbReference>
<evidence type="ECO:0000256" key="11">
    <source>
        <dbReference type="PROSITE-ProRule" id="PRU10040"/>
    </source>
</evidence>
<dbReference type="EC" id="3.1.1.11" evidence="4 12"/>
<evidence type="ECO:0000256" key="6">
    <source>
        <dbReference type="ARBA" id="ARBA00023085"/>
    </source>
</evidence>
<gene>
    <name evidence="14" type="ORF">SLEP1_g40650</name>
</gene>
<evidence type="ECO:0000256" key="10">
    <source>
        <dbReference type="ARBA" id="ARBA00057335"/>
    </source>
</evidence>
<dbReference type="InterPro" id="IPR011050">
    <property type="entry name" value="Pectin_lyase_fold/virulence"/>
</dbReference>
<protein>
    <recommendedName>
        <fullName evidence="4 12">Pectinesterase</fullName>
        <ecNumber evidence="4 12">3.1.1.11</ecNumber>
    </recommendedName>
</protein>
<evidence type="ECO:0000256" key="5">
    <source>
        <dbReference type="ARBA" id="ARBA00022801"/>
    </source>
</evidence>
<keyword evidence="8" id="KW-0325">Glycoprotein</keyword>
<comment type="similarity">
    <text evidence="2">In the N-terminal section; belongs to the PMEI family.</text>
</comment>
<dbReference type="GO" id="GO:0004857">
    <property type="term" value="F:enzyme inhibitor activity"/>
    <property type="evidence" value="ECO:0007669"/>
    <property type="project" value="InterPro"/>
</dbReference>
<dbReference type="InterPro" id="IPR035513">
    <property type="entry name" value="Invertase/methylesterase_inhib"/>
</dbReference>
<evidence type="ECO:0000256" key="12">
    <source>
        <dbReference type="RuleBase" id="RU000589"/>
    </source>
</evidence>
<evidence type="ECO:0000256" key="1">
    <source>
        <dbReference type="ARBA" id="ARBA00005184"/>
    </source>
</evidence>
<evidence type="ECO:0000256" key="7">
    <source>
        <dbReference type="ARBA" id="ARBA00023157"/>
    </source>
</evidence>
<dbReference type="Pfam" id="PF04043">
    <property type="entry name" value="PMEI"/>
    <property type="match status" value="1"/>
</dbReference>
<dbReference type="GO" id="GO:0042545">
    <property type="term" value="P:cell wall modification"/>
    <property type="evidence" value="ECO:0007669"/>
    <property type="project" value="UniProtKB-UniRule"/>
</dbReference>
<dbReference type="InterPro" id="IPR006501">
    <property type="entry name" value="Pectinesterase_inhib_dom"/>
</dbReference>
<organism evidence="14 15">
    <name type="scientific">Rubroshorea leprosula</name>
    <dbReference type="NCBI Taxonomy" id="152421"/>
    <lineage>
        <taxon>Eukaryota</taxon>
        <taxon>Viridiplantae</taxon>
        <taxon>Streptophyta</taxon>
        <taxon>Embryophyta</taxon>
        <taxon>Tracheophyta</taxon>
        <taxon>Spermatophyta</taxon>
        <taxon>Magnoliopsida</taxon>
        <taxon>eudicotyledons</taxon>
        <taxon>Gunneridae</taxon>
        <taxon>Pentapetalae</taxon>
        <taxon>rosids</taxon>
        <taxon>malvids</taxon>
        <taxon>Malvales</taxon>
        <taxon>Dipterocarpaceae</taxon>
        <taxon>Rubroshorea</taxon>
    </lineage>
</organism>
<proteinExistence type="inferred from homology"/>
<evidence type="ECO:0000256" key="8">
    <source>
        <dbReference type="ARBA" id="ARBA00023180"/>
    </source>
</evidence>
<dbReference type="PROSITE" id="PS00503">
    <property type="entry name" value="PECTINESTERASE_2"/>
    <property type="match status" value="1"/>
</dbReference>
<dbReference type="NCBIfam" id="TIGR01614">
    <property type="entry name" value="PME_inhib"/>
    <property type="match status" value="1"/>
</dbReference>
<dbReference type="SUPFAM" id="SSF101148">
    <property type="entry name" value="Plant invertase/pectin methylesterase inhibitor"/>
    <property type="match status" value="1"/>
</dbReference>
<keyword evidence="6 12" id="KW-0063">Aspartyl esterase</keyword>
<comment type="caution">
    <text evidence="14">The sequence shown here is derived from an EMBL/GenBank/DDBJ whole genome shotgun (WGS) entry which is preliminary data.</text>
</comment>
<dbReference type="Gene3D" id="1.20.140.40">
    <property type="entry name" value="Invertase/pectin methylesterase inhibitor family protein"/>
    <property type="match status" value="1"/>
</dbReference>
<dbReference type="EMBL" id="BPVZ01000093">
    <property type="protein sequence ID" value="GKV32010.1"/>
    <property type="molecule type" value="Genomic_DNA"/>
</dbReference>
<feature type="active site" evidence="11">
    <location>
        <position position="419"/>
    </location>
</feature>
<evidence type="ECO:0000256" key="2">
    <source>
        <dbReference type="ARBA" id="ARBA00006027"/>
    </source>
</evidence>
<reference evidence="14 15" key="1">
    <citation type="journal article" date="2021" name="Commun. Biol.">
        <title>The genome of Shorea leprosula (Dipterocarpaceae) highlights the ecological relevance of drought in aseasonal tropical rainforests.</title>
        <authorList>
            <person name="Ng K.K.S."/>
            <person name="Kobayashi M.J."/>
            <person name="Fawcett J.A."/>
            <person name="Hatakeyama M."/>
            <person name="Paape T."/>
            <person name="Ng C.H."/>
            <person name="Ang C.C."/>
            <person name="Tnah L.H."/>
            <person name="Lee C.T."/>
            <person name="Nishiyama T."/>
            <person name="Sese J."/>
            <person name="O'Brien M.J."/>
            <person name="Copetti D."/>
            <person name="Mohd Noor M.I."/>
            <person name="Ong R.C."/>
            <person name="Putra M."/>
            <person name="Sireger I.Z."/>
            <person name="Indrioko S."/>
            <person name="Kosugi Y."/>
            <person name="Izuno A."/>
            <person name="Isagi Y."/>
            <person name="Lee S.L."/>
            <person name="Shimizu K.K."/>
        </authorList>
    </citation>
    <scope>NUCLEOTIDE SEQUENCE [LARGE SCALE GENOMIC DNA]</scope>
    <source>
        <strain evidence="14">214</strain>
    </source>
</reference>
<keyword evidence="5 12" id="KW-0378">Hydrolase</keyword>
<dbReference type="InterPro" id="IPR000070">
    <property type="entry name" value="Pectinesterase_cat"/>
</dbReference>
<dbReference type="SUPFAM" id="SSF51126">
    <property type="entry name" value="Pectin lyase-like"/>
    <property type="match status" value="1"/>
</dbReference>
<name>A0AAV5L4N4_9ROSI</name>
<keyword evidence="15" id="KW-1185">Reference proteome</keyword>
<feature type="domain" description="Pectinesterase inhibitor" evidence="13">
    <location>
        <begin position="55"/>
        <end position="207"/>
    </location>
</feature>
<evidence type="ECO:0000256" key="4">
    <source>
        <dbReference type="ARBA" id="ARBA00013229"/>
    </source>
</evidence>
<evidence type="ECO:0000259" key="13">
    <source>
        <dbReference type="SMART" id="SM00856"/>
    </source>
</evidence>
<dbReference type="CDD" id="cd15798">
    <property type="entry name" value="PMEI-like_3"/>
    <property type="match status" value="1"/>
</dbReference>
<dbReference type="SMART" id="SM00856">
    <property type="entry name" value="PMEI"/>
    <property type="match status" value="1"/>
</dbReference>
<dbReference type="Proteomes" id="UP001054252">
    <property type="component" value="Unassembled WGS sequence"/>
</dbReference>
<sequence>MSSGDSERKKRVAAIAVCSFLLVAMVVAVTVGVSLNNEDGDDATSSGSKHSQISSSVKAIKDICAPTDYKKTCEENLRKEADGTTDTKELIQAAFKVAIKFVEQAAKNSTTLQELEKDNMTRQALGVCKQLMNFSMNELEKSIKSIGKFDFSKAEKMLMDLKTWLSATIANQYTCLDGFHNTTTGAGEKMKKALKTAIELSKNGLAIISDMSTMIANLQIDEGAHRRLLGTDLPVMGHSGENFFANWFEKPQFRRLLGNGRHRVTHVKPNVVVAKDGSGKYTTINEALKDIPKNNAKTFVIYVKEGIYEERIIFDYGMNHVVLIGDGAYKTRIRGHLNVADGTNTFNTAPVAVYADYFFAKNIGFENYAGAIKYQAVALLVLSDFSIFYNCTIDGYQDTLYVHSKRQFYRDCIITGTIDFVFGDAAAVFQNCKFLLRKPLDKQQNIVAAHNKQEERENTGLVFQNCSIEAHPEYVPFKTKMPSYLARPWAAYAKTIIMESYIDDSIVPEGWAPWNGTFGMNTCYFSEYNNYGPGANTAHRAAWQGVKTITPEQALEYCPSRFILGDTWVTSMHVPYNPGVFGKKVKASLPPAASSRA</sequence>
<comment type="similarity">
    <text evidence="3">In the C-terminal section; belongs to the pectinesterase family.</text>
</comment>
<keyword evidence="7" id="KW-1015">Disulfide bond</keyword>
<accession>A0AAV5L4N4</accession>
<dbReference type="Pfam" id="PF01095">
    <property type="entry name" value="Pectinesterase"/>
    <property type="match status" value="1"/>
</dbReference>
<evidence type="ECO:0000313" key="14">
    <source>
        <dbReference type="EMBL" id="GKV32010.1"/>
    </source>
</evidence>
<comment type="pathway">
    <text evidence="1 12">Glycan metabolism; pectin degradation; 2-dehydro-3-deoxy-D-gluconate from pectin: step 1/5.</text>
</comment>